<evidence type="ECO:0000256" key="3">
    <source>
        <dbReference type="ARBA" id="ARBA00022989"/>
    </source>
</evidence>
<organism evidence="6">
    <name type="scientific">Buchnera aphidicola</name>
    <name type="common">Anoecia corni</name>
    <dbReference type="NCBI Taxonomy" id="2994477"/>
    <lineage>
        <taxon>Bacteria</taxon>
        <taxon>Pseudomonadati</taxon>
        <taxon>Pseudomonadota</taxon>
        <taxon>Gammaproteobacteria</taxon>
        <taxon>Enterobacterales</taxon>
        <taxon>Erwiniaceae</taxon>
        <taxon>Buchnera</taxon>
    </lineage>
</organism>
<evidence type="ECO:0000256" key="5">
    <source>
        <dbReference type="SAM" id="Phobius"/>
    </source>
</evidence>
<dbReference type="PANTHER" id="PTHR36926">
    <property type="entry name" value="COLICIN V PRODUCTION PROTEIN"/>
    <property type="match status" value="1"/>
</dbReference>
<sequence length="157" mass="18479">MALVDYLIILALFISCLISFLKGFFQEILSIFFWIASIYISINYYSFFSKHFINIHNKIIKNFIMCFLLFVIIMVLESCSKYVLTEFILQLGCSQTNKILGLAFGFIKGTILISILIFILNTFTSFSASHYYKQSMLIPYFNYFIKKILIFIKTQYF</sequence>
<dbReference type="Pfam" id="PF02674">
    <property type="entry name" value="Colicin_V"/>
    <property type="match status" value="1"/>
</dbReference>
<feature type="transmembrane region" description="Helical" evidence="5">
    <location>
        <begin position="99"/>
        <end position="123"/>
    </location>
</feature>
<evidence type="ECO:0000256" key="1">
    <source>
        <dbReference type="ARBA" id="ARBA00004141"/>
    </source>
</evidence>
<feature type="transmembrane region" description="Helical" evidence="5">
    <location>
        <begin position="59"/>
        <end position="76"/>
    </location>
</feature>
<keyword evidence="4 5" id="KW-0472">Membrane</keyword>
<dbReference type="PANTHER" id="PTHR36926:SF1">
    <property type="entry name" value="COLICIN V PRODUCTION PROTEIN"/>
    <property type="match status" value="1"/>
</dbReference>
<dbReference type="RefSeq" id="WP_367681112.1">
    <property type="nucleotide sequence ID" value="NZ_OZ060371.1"/>
</dbReference>
<feature type="transmembrane region" description="Helical" evidence="5">
    <location>
        <begin position="7"/>
        <end position="25"/>
    </location>
</feature>
<dbReference type="InterPro" id="IPR003825">
    <property type="entry name" value="Colicin-V_CvpA"/>
</dbReference>
<dbReference type="AlphaFoldDB" id="A0AAT9IG66"/>
<name>A0AAT9IG66_9GAMM</name>
<comment type="subcellular location">
    <subcellularLocation>
        <location evidence="1">Membrane</location>
        <topology evidence="1">Multi-pass membrane protein</topology>
    </subcellularLocation>
</comment>
<feature type="transmembrane region" description="Helical" evidence="5">
    <location>
        <begin position="31"/>
        <end position="47"/>
    </location>
</feature>
<dbReference type="EMBL" id="OZ060371">
    <property type="protein sequence ID" value="CAL4042559.1"/>
    <property type="molecule type" value="Genomic_DNA"/>
</dbReference>
<reference evidence="6" key="1">
    <citation type="submission" date="2024-06" db="EMBL/GenBank/DDBJ databases">
        <authorList>
            <person name="Manzano-Marin A."/>
            <person name="Manzano-Marin A."/>
            <person name="Alejandro Manzano Marin A."/>
        </authorList>
    </citation>
    <scope>NUCLEOTIDE SEQUENCE</scope>
    <source>
        <strain evidence="6">Ancorni-2928</strain>
    </source>
</reference>
<dbReference type="GO" id="GO:0009403">
    <property type="term" value="P:toxin biosynthetic process"/>
    <property type="evidence" value="ECO:0007669"/>
    <property type="project" value="InterPro"/>
</dbReference>
<proteinExistence type="predicted"/>
<protein>
    <submittedName>
        <fullName evidence="6">Colicin V production protein</fullName>
    </submittedName>
</protein>
<evidence type="ECO:0000256" key="2">
    <source>
        <dbReference type="ARBA" id="ARBA00022692"/>
    </source>
</evidence>
<evidence type="ECO:0000256" key="4">
    <source>
        <dbReference type="ARBA" id="ARBA00023136"/>
    </source>
</evidence>
<keyword evidence="2 5" id="KW-0812">Transmembrane</keyword>
<dbReference type="GO" id="GO:0016020">
    <property type="term" value="C:membrane"/>
    <property type="evidence" value="ECO:0007669"/>
    <property type="project" value="UniProtKB-SubCell"/>
</dbReference>
<dbReference type="InterPro" id="IPR052719">
    <property type="entry name" value="CvpA-like"/>
</dbReference>
<accession>A0AAT9IG66</accession>
<gene>
    <name evidence="6" type="primary">cvpA</name>
    <name evidence="6" type="ORF">BUANCORI2928_138</name>
</gene>
<evidence type="ECO:0000313" key="6">
    <source>
        <dbReference type="EMBL" id="CAL4042559.1"/>
    </source>
</evidence>
<keyword evidence="3 5" id="KW-1133">Transmembrane helix</keyword>